<evidence type="ECO:0000313" key="9">
    <source>
        <dbReference type="Proteomes" id="UP000612585"/>
    </source>
</evidence>
<dbReference type="PANTHER" id="PTHR43133">
    <property type="entry name" value="RNA POLYMERASE ECF-TYPE SIGMA FACTO"/>
    <property type="match status" value="1"/>
</dbReference>
<dbReference type="Gene3D" id="1.10.10.10">
    <property type="entry name" value="Winged helix-like DNA-binding domain superfamily/Winged helix DNA-binding domain"/>
    <property type="match status" value="1"/>
</dbReference>
<keyword evidence="4" id="KW-0238">DNA-binding</keyword>
<dbReference type="InterPro" id="IPR014284">
    <property type="entry name" value="RNA_pol_sigma-70_dom"/>
</dbReference>
<evidence type="ECO:0000256" key="4">
    <source>
        <dbReference type="ARBA" id="ARBA00023125"/>
    </source>
</evidence>
<dbReference type="EMBL" id="BOPG01000009">
    <property type="protein sequence ID" value="GIJ53771.1"/>
    <property type="molecule type" value="Genomic_DNA"/>
</dbReference>
<feature type="domain" description="RNA polymerase sigma-70 region 2" evidence="6">
    <location>
        <begin position="18"/>
        <end position="78"/>
    </location>
</feature>
<feature type="domain" description="RNA polymerase sigma-70 region 4" evidence="7">
    <location>
        <begin position="114"/>
        <end position="163"/>
    </location>
</feature>
<dbReference type="GO" id="GO:0006352">
    <property type="term" value="P:DNA-templated transcription initiation"/>
    <property type="evidence" value="ECO:0007669"/>
    <property type="project" value="InterPro"/>
</dbReference>
<sequence>MGVDRDGDFREFVLQRGHALSRVAFLLTGDHQLAEDLVQIALARAAARWPRLVAGGDPEPYVRRIMVNERTTWWRRRRYESVGRADCVSVTVGEHPTGVDETEQVNRRLVLVQALNRLSARQRAVVVLRYYVDLTVEETAQALGCSAGTVKSTTSDALSRLRATAADLGKVT</sequence>
<dbReference type="NCBIfam" id="TIGR02937">
    <property type="entry name" value="sigma70-ECF"/>
    <property type="match status" value="1"/>
</dbReference>
<dbReference type="InterPro" id="IPR013324">
    <property type="entry name" value="RNA_pol_sigma_r3/r4-like"/>
</dbReference>
<dbReference type="InterPro" id="IPR014325">
    <property type="entry name" value="RNA_pol_sigma-E_actinobac"/>
</dbReference>
<evidence type="ECO:0000256" key="3">
    <source>
        <dbReference type="ARBA" id="ARBA00023082"/>
    </source>
</evidence>
<dbReference type="CDD" id="cd06171">
    <property type="entry name" value="Sigma70_r4"/>
    <property type="match status" value="1"/>
</dbReference>
<dbReference type="GO" id="GO:0000428">
    <property type="term" value="C:DNA-directed RNA polymerase complex"/>
    <property type="evidence" value="ECO:0007669"/>
    <property type="project" value="UniProtKB-KW"/>
</dbReference>
<dbReference type="InterPro" id="IPR013325">
    <property type="entry name" value="RNA_pol_sigma_r2"/>
</dbReference>
<comment type="caution">
    <text evidence="8">The sequence shown here is derived from an EMBL/GenBank/DDBJ whole genome shotgun (WGS) entry which is preliminary data.</text>
</comment>
<dbReference type="Proteomes" id="UP000612585">
    <property type="component" value="Unassembled WGS sequence"/>
</dbReference>
<comment type="similarity">
    <text evidence="1">Belongs to the sigma-70 factor family. ECF subfamily.</text>
</comment>
<proteinExistence type="inferred from homology"/>
<evidence type="ECO:0000256" key="1">
    <source>
        <dbReference type="ARBA" id="ARBA00010641"/>
    </source>
</evidence>
<gene>
    <name evidence="8" type="primary">rpoE_3</name>
    <name evidence="8" type="ORF">Vau01_012870</name>
</gene>
<evidence type="ECO:0000256" key="5">
    <source>
        <dbReference type="ARBA" id="ARBA00023163"/>
    </source>
</evidence>
<dbReference type="InterPro" id="IPR039425">
    <property type="entry name" value="RNA_pol_sigma-70-like"/>
</dbReference>
<evidence type="ECO:0000256" key="2">
    <source>
        <dbReference type="ARBA" id="ARBA00023015"/>
    </source>
</evidence>
<reference evidence="8" key="1">
    <citation type="submission" date="2021-01" db="EMBL/GenBank/DDBJ databases">
        <title>Whole genome shotgun sequence of Virgisporangium aurantiacum NBRC 16421.</title>
        <authorList>
            <person name="Komaki H."/>
            <person name="Tamura T."/>
        </authorList>
    </citation>
    <scope>NUCLEOTIDE SEQUENCE</scope>
    <source>
        <strain evidence="8">NBRC 16421</strain>
    </source>
</reference>
<dbReference type="Pfam" id="PF04542">
    <property type="entry name" value="Sigma70_r2"/>
    <property type="match status" value="1"/>
</dbReference>
<name>A0A8J4DXN8_9ACTN</name>
<accession>A0A8J4DXN8</accession>
<dbReference type="PANTHER" id="PTHR43133:SF50">
    <property type="entry name" value="ECF RNA POLYMERASE SIGMA FACTOR SIGM"/>
    <property type="match status" value="1"/>
</dbReference>
<dbReference type="Pfam" id="PF04545">
    <property type="entry name" value="Sigma70_r4"/>
    <property type="match status" value="1"/>
</dbReference>
<keyword evidence="8" id="KW-0240">DNA-directed RNA polymerase</keyword>
<protein>
    <submittedName>
        <fullName evidence="8">DNA-directed RNA polymerase sigma-70 factor</fullName>
    </submittedName>
</protein>
<keyword evidence="2" id="KW-0805">Transcription regulation</keyword>
<dbReference type="InterPro" id="IPR036388">
    <property type="entry name" value="WH-like_DNA-bd_sf"/>
</dbReference>
<evidence type="ECO:0000259" key="6">
    <source>
        <dbReference type="Pfam" id="PF04542"/>
    </source>
</evidence>
<dbReference type="AlphaFoldDB" id="A0A8J4DXN8"/>
<dbReference type="InterPro" id="IPR007630">
    <property type="entry name" value="RNA_pol_sigma70_r4"/>
</dbReference>
<dbReference type="SUPFAM" id="SSF88659">
    <property type="entry name" value="Sigma3 and sigma4 domains of RNA polymerase sigma factors"/>
    <property type="match status" value="1"/>
</dbReference>
<keyword evidence="5" id="KW-0804">Transcription</keyword>
<evidence type="ECO:0000259" key="7">
    <source>
        <dbReference type="Pfam" id="PF04545"/>
    </source>
</evidence>
<dbReference type="Gene3D" id="1.10.1740.10">
    <property type="match status" value="1"/>
</dbReference>
<dbReference type="NCBIfam" id="TIGR02983">
    <property type="entry name" value="SigE-fam_strep"/>
    <property type="match status" value="1"/>
</dbReference>
<dbReference type="SUPFAM" id="SSF88946">
    <property type="entry name" value="Sigma2 domain of RNA polymerase sigma factors"/>
    <property type="match status" value="1"/>
</dbReference>
<keyword evidence="3" id="KW-0731">Sigma factor</keyword>
<dbReference type="RefSeq" id="WP_203988257.1">
    <property type="nucleotide sequence ID" value="NZ_BOPG01000009.1"/>
</dbReference>
<evidence type="ECO:0000313" key="8">
    <source>
        <dbReference type="EMBL" id="GIJ53771.1"/>
    </source>
</evidence>
<organism evidence="8 9">
    <name type="scientific">Virgisporangium aurantiacum</name>
    <dbReference type="NCBI Taxonomy" id="175570"/>
    <lineage>
        <taxon>Bacteria</taxon>
        <taxon>Bacillati</taxon>
        <taxon>Actinomycetota</taxon>
        <taxon>Actinomycetes</taxon>
        <taxon>Micromonosporales</taxon>
        <taxon>Micromonosporaceae</taxon>
        <taxon>Virgisporangium</taxon>
    </lineage>
</organism>
<dbReference type="InterPro" id="IPR007627">
    <property type="entry name" value="RNA_pol_sigma70_r2"/>
</dbReference>
<keyword evidence="9" id="KW-1185">Reference proteome</keyword>
<dbReference type="GO" id="GO:0016987">
    <property type="term" value="F:sigma factor activity"/>
    <property type="evidence" value="ECO:0007669"/>
    <property type="project" value="UniProtKB-KW"/>
</dbReference>
<dbReference type="GO" id="GO:0003677">
    <property type="term" value="F:DNA binding"/>
    <property type="evidence" value="ECO:0007669"/>
    <property type="project" value="UniProtKB-KW"/>
</dbReference>